<keyword evidence="5" id="KW-0547">Nucleotide-binding</keyword>
<dbReference type="CDD" id="cd10221">
    <property type="entry name" value="ASKHA_NBD_Arp3-like"/>
    <property type="match status" value="1"/>
</dbReference>
<keyword evidence="8" id="KW-0009">Actin-binding</keyword>
<feature type="compositionally biased region" description="Polar residues" evidence="10">
    <location>
        <begin position="147"/>
        <end position="157"/>
    </location>
</feature>
<feature type="region of interest" description="Disordered" evidence="10">
    <location>
        <begin position="502"/>
        <end position="521"/>
    </location>
</feature>
<comment type="subcellular location">
    <subcellularLocation>
        <location evidence="1">Cytoplasm</location>
        <location evidence="1">Cytoskeleton</location>
    </subcellularLocation>
    <subcellularLocation>
        <location evidence="2">Preautophagosomal structure membrane</location>
        <topology evidence="2">Peripheral membrane protein</topology>
    </subcellularLocation>
</comment>
<feature type="region of interest" description="Disordered" evidence="10">
    <location>
        <begin position="115"/>
        <end position="175"/>
    </location>
</feature>
<keyword evidence="6" id="KW-0067">ATP-binding</keyword>
<dbReference type="PROSITE" id="PS01132">
    <property type="entry name" value="ACTINS_ACT_LIKE"/>
    <property type="match status" value="1"/>
</dbReference>
<dbReference type="SMART" id="SM00268">
    <property type="entry name" value="ACTIN"/>
    <property type="match status" value="1"/>
</dbReference>
<evidence type="ECO:0000313" key="13">
    <source>
        <dbReference type="Proteomes" id="UP001212997"/>
    </source>
</evidence>
<dbReference type="InterPro" id="IPR004000">
    <property type="entry name" value="Actin"/>
</dbReference>
<evidence type="ECO:0000256" key="1">
    <source>
        <dbReference type="ARBA" id="ARBA00004245"/>
    </source>
</evidence>
<evidence type="ECO:0000256" key="3">
    <source>
        <dbReference type="ARBA" id="ARBA00006681"/>
    </source>
</evidence>
<dbReference type="Gene3D" id="3.90.640.10">
    <property type="entry name" value="Actin, Chain A, domain 4"/>
    <property type="match status" value="1"/>
</dbReference>
<protein>
    <recommendedName>
        <fullName evidence="11">Autophagy protein ATG17-like domain-containing protein</fullName>
    </recommendedName>
</protein>
<dbReference type="GO" id="GO:0005856">
    <property type="term" value="C:cytoskeleton"/>
    <property type="evidence" value="ECO:0007669"/>
    <property type="project" value="UniProtKB-SubCell"/>
</dbReference>
<evidence type="ECO:0000256" key="2">
    <source>
        <dbReference type="ARBA" id="ARBA00004623"/>
    </source>
</evidence>
<dbReference type="FunFam" id="3.30.420.40:FF:000029">
    <property type="entry name" value="Actin-related protein 3"/>
    <property type="match status" value="1"/>
</dbReference>
<dbReference type="InterPro" id="IPR045326">
    <property type="entry name" value="ATG17-like_dom"/>
</dbReference>
<reference evidence="12" key="1">
    <citation type="submission" date="2022-07" db="EMBL/GenBank/DDBJ databases">
        <title>Genome Sequence of Physisporinus lineatus.</title>
        <authorList>
            <person name="Buettner E."/>
        </authorList>
    </citation>
    <scope>NUCLEOTIDE SEQUENCE</scope>
    <source>
        <strain evidence="12">VT162</strain>
    </source>
</reference>
<proteinExistence type="inferred from homology"/>
<dbReference type="InterPro" id="IPR043129">
    <property type="entry name" value="ATPase_NBD"/>
</dbReference>
<evidence type="ECO:0000256" key="7">
    <source>
        <dbReference type="ARBA" id="ARBA00023006"/>
    </source>
</evidence>
<evidence type="ECO:0000256" key="8">
    <source>
        <dbReference type="ARBA" id="ARBA00023203"/>
    </source>
</evidence>
<dbReference type="Pfam" id="PF04108">
    <property type="entry name" value="ATG17_like"/>
    <property type="match status" value="1"/>
</dbReference>
<dbReference type="Pfam" id="PF00022">
    <property type="entry name" value="Actin"/>
    <property type="match status" value="1"/>
</dbReference>
<dbReference type="GO" id="GO:0034045">
    <property type="term" value="C:phagophore assembly site membrane"/>
    <property type="evidence" value="ECO:0007669"/>
    <property type="project" value="UniProtKB-SubCell"/>
</dbReference>
<dbReference type="FunFam" id="3.90.640.10:FF:000006">
    <property type="entry name" value="Actin-related protein 3 (ARP3)"/>
    <property type="match status" value="1"/>
</dbReference>
<dbReference type="GO" id="GO:0006914">
    <property type="term" value="P:autophagy"/>
    <property type="evidence" value="ECO:0007669"/>
    <property type="project" value="UniProtKB-KW"/>
</dbReference>
<evidence type="ECO:0000256" key="10">
    <source>
        <dbReference type="SAM" id="MobiDB-lite"/>
    </source>
</evidence>
<keyword evidence="4" id="KW-0963">Cytoplasm</keyword>
<dbReference type="PANTHER" id="PTHR11937">
    <property type="entry name" value="ACTIN"/>
    <property type="match status" value="1"/>
</dbReference>
<dbReference type="InterPro" id="IPR020902">
    <property type="entry name" value="Actin/actin-like_CS"/>
</dbReference>
<comment type="caution">
    <text evidence="12">The sequence shown here is derived from an EMBL/GenBank/DDBJ whole genome shotgun (WGS) entry which is preliminary data.</text>
</comment>
<evidence type="ECO:0000313" key="12">
    <source>
        <dbReference type="EMBL" id="KAJ3491768.1"/>
    </source>
</evidence>
<name>A0AAD5VGG7_9APHY</name>
<evidence type="ECO:0000259" key="11">
    <source>
        <dbReference type="Pfam" id="PF04108"/>
    </source>
</evidence>
<dbReference type="Proteomes" id="UP001212997">
    <property type="component" value="Unassembled WGS sequence"/>
</dbReference>
<feature type="compositionally biased region" description="Polar residues" evidence="10">
    <location>
        <begin position="118"/>
        <end position="131"/>
    </location>
</feature>
<dbReference type="SUPFAM" id="SSF53067">
    <property type="entry name" value="Actin-like ATPase domain"/>
    <property type="match status" value="2"/>
</dbReference>
<accession>A0AAD5VGG7</accession>
<evidence type="ECO:0000256" key="4">
    <source>
        <dbReference type="ARBA" id="ARBA00022490"/>
    </source>
</evidence>
<evidence type="ECO:0000256" key="5">
    <source>
        <dbReference type="ARBA" id="ARBA00022741"/>
    </source>
</evidence>
<dbReference type="AlphaFoldDB" id="A0AAD5VGG7"/>
<dbReference type="EMBL" id="JANAWD010000007">
    <property type="protein sequence ID" value="KAJ3491768.1"/>
    <property type="molecule type" value="Genomic_DNA"/>
</dbReference>
<keyword evidence="9" id="KW-0206">Cytoskeleton</keyword>
<dbReference type="Gene3D" id="3.30.420.40">
    <property type="match status" value="2"/>
</dbReference>
<gene>
    <name evidence="12" type="ORF">NLI96_g479</name>
</gene>
<organism evidence="12 13">
    <name type="scientific">Meripilus lineatus</name>
    <dbReference type="NCBI Taxonomy" id="2056292"/>
    <lineage>
        <taxon>Eukaryota</taxon>
        <taxon>Fungi</taxon>
        <taxon>Dikarya</taxon>
        <taxon>Basidiomycota</taxon>
        <taxon>Agaricomycotina</taxon>
        <taxon>Agaricomycetes</taxon>
        <taxon>Polyporales</taxon>
        <taxon>Meripilaceae</taxon>
        <taxon>Meripilus</taxon>
    </lineage>
</organism>
<evidence type="ECO:0000256" key="9">
    <source>
        <dbReference type="ARBA" id="ARBA00023212"/>
    </source>
</evidence>
<feature type="domain" description="Autophagy protein ATG17-like" evidence="11">
    <location>
        <begin position="23"/>
        <end position="421"/>
    </location>
</feature>
<comment type="similarity">
    <text evidence="3">Belongs to the actin family. ARP3 subfamily.</text>
</comment>
<dbReference type="GO" id="GO:0005524">
    <property type="term" value="F:ATP binding"/>
    <property type="evidence" value="ECO:0007669"/>
    <property type="project" value="UniProtKB-KW"/>
</dbReference>
<sequence>MTTTFREDEQPHIVSLVLQSKKTLQHGKQLCTRASTLSSDSAQVAMDVLALDAKVRWMSNAVLDQLQLAHSVAKSIELKRTHFEQRAQEWDVIRGQRTDALDSILESLGKQVVPPDFHSTSSASSLFGSQHGSDEEANDGTPFSHEPQPSQSPTETLRQVLVNGKRKKRKNRNTDRSKWKNLRDFVDERAIEDVLETIESDRNALDDILARTSDYPESLYNTISAIRSNLPADIATPPTHEIFTVQMATSEEMAGHLESLANHYEQMSDILRDSEAGEAFSDADIQEMNRDNDELPRIITDLEKNVTSIQHSHDELVGAKEKTQEHLIILKTSLDDLEELGDILTEMLERQQVVQSLVTLEELYHRYTSFEYSFNKVLVELARRRQYQEAAEKIVNGMISQLNALTEEERLRREVFNTQYGYNIPDDVCLCIENPPTQWDVVPCNNEAQEVLPSIDQDLLSASTVQPCLFSPPSSATTELASQKSGNSDPSFVFPTAIATRGPAAQPTRTGPAIPSKPGHLASKRGVEDLDFFIGDEALANAKTPGYGVNYPIRHGQIENWDHMERYWEQTIFKYLRAEPEDHYFLLTEPPLNAPENRELTAEIFFESFNIKGLYIAVQAVLALAASWSSNRVTDRTLTGTVIDSGDGVTHVIPCAEGYVIGSAIKHIPIAGRDISQFVLNLMRERGELTGVPPEDHLKVAGKVKENYSYVCQDIVKEFRKYDSEPYKWFERYEGENTVTGRKYGVDVGYERFLAPEIFFNPEIYSSDFLTPLPEIVDNVIQQSPIDVRRGLYKNIVLSGGSTMFQHFGLRLKRDLKQLVDRRLEASAVSSGSQQRSSGVEVDVISHKRQRYAVWFGGSLLASLPEFYTSCHTKAQYDEIGPSICRRYQIFGSAT</sequence>
<keyword evidence="13" id="KW-1185">Reference proteome</keyword>
<evidence type="ECO:0000256" key="6">
    <source>
        <dbReference type="ARBA" id="ARBA00022840"/>
    </source>
</evidence>
<dbReference type="GO" id="GO:0003779">
    <property type="term" value="F:actin binding"/>
    <property type="evidence" value="ECO:0007669"/>
    <property type="project" value="UniProtKB-KW"/>
</dbReference>
<keyword evidence="7" id="KW-0072">Autophagy</keyword>